<evidence type="ECO:0000313" key="1">
    <source>
        <dbReference type="EMBL" id="AIE47647.1"/>
    </source>
</evidence>
<dbReference type="EMBL" id="KF790736">
    <property type="protein sequence ID" value="AIE47647.1"/>
    <property type="molecule type" value="Genomic_DNA"/>
</dbReference>
<reference evidence="1" key="1">
    <citation type="journal article" date="2014" name="BMC Genomics">
        <title>Metasecretome-selective phage display approach for mining the functional potential of a rumen microbial community.</title>
        <authorList>
            <person name="Ciric M."/>
            <person name="Moon C.D."/>
            <person name="Leahy S.C."/>
            <person name="Creevey C.J."/>
            <person name="Altermann E."/>
            <person name="Attwood G.T."/>
            <person name="Rakonjac J."/>
            <person name="Gagic D."/>
        </authorList>
    </citation>
    <scope>NUCLEOTIDE SEQUENCE</scope>
</reference>
<accession>A0A068LK34</accession>
<protein>
    <submittedName>
        <fullName evidence="1">Uncharacterized protein</fullName>
    </submittedName>
</protein>
<sequence length="55" mass="6264">MKTKDFSKKLLVALTLMLALAMNAKAQKSTQDKRVMAFQTVMAMHDTTYKNLIKD</sequence>
<name>A0A068LK34_9ZZZZ</name>
<organism evidence="1">
    <name type="scientific">uncultured prokaryote</name>
    <dbReference type="NCBI Taxonomy" id="198431"/>
    <lineage>
        <taxon>unclassified sequences</taxon>
        <taxon>environmental samples</taxon>
    </lineage>
</organism>
<proteinExistence type="predicted"/>
<dbReference type="AlphaFoldDB" id="A0A068LK34"/>
<feature type="non-terminal residue" evidence="1">
    <location>
        <position position="55"/>
    </location>
</feature>